<keyword evidence="1" id="KW-0175">Coiled coil</keyword>
<feature type="compositionally biased region" description="Basic and acidic residues" evidence="2">
    <location>
        <begin position="63"/>
        <end position="76"/>
    </location>
</feature>
<proteinExistence type="predicted"/>
<dbReference type="AlphaFoldDB" id="A0AAW1R365"/>
<feature type="compositionally biased region" description="Pro residues" evidence="2">
    <location>
        <begin position="192"/>
        <end position="204"/>
    </location>
</feature>
<evidence type="ECO:0008006" key="5">
    <source>
        <dbReference type="Google" id="ProtNLM"/>
    </source>
</evidence>
<sequence>MEGRGLRPRRSVDYAAKDVNTATPGWLMLNPHVPDSPALARARQEAGAGKENSKPPAGRKGKSLPEKKDVKPDLKPGKRKLASTGSAAAEPPSVPEAQRPAAAEKGPKAHSKMAAQLATRGRNAGLQDIGVATAAPAQPVPGLPGVVHRGPALAAALVAKAKRRKGAAAASHFSESTGDAGGSAERAAGQPERPPPLAPVPSLPSPVDATSVSAALLRLQEEYAQLHDKYLAIKAQRINELETVINEQTKQAREHTAAAYQLAEHWKAEARRQANFAQTSGAAEAAEERRRLATENKELLKAAAAAESAELTRAAEAADLRQRLADALRCAEAEPVPTADAGVQVALPPPVPQVVAVQPSAAAQTPGRSPAVGAAAVLRSAACKPLHLQEARACCPEGAEISEVYQGLRSAAAHMAGTGRWQGTGSDTASWRVHCCTSAKPLVPYTAGRSTLQPSGAAAEPCGEGQASVDGAGKLPAARPADACLPPHAERQELLGGEGAEGDVARELRFAAGAAACAGRPGGDPPAGDPQWGQADTGVLVAVWESGCGEDVLQSDASNGRPLSNATRKALDMLAGLEAKPAAGGGFTFRHCASGLAFAIGPASPPPPSDDSDAEGSTAEPELAFQPISLGTATEELPTYLHSRIVFGEAQRPMLLARIMKTLGSLALHRAEQQE</sequence>
<dbReference type="Proteomes" id="UP001445335">
    <property type="component" value="Unassembled WGS sequence"/>
</dbReference>
<evidence type="ECO:0000256" key="2">
    <source>
        <dbReference type="SAM" id="MobiDB-lite"/>
    </source>
</evidence>
<evidence type="ECO:0000313" key="4">
    <source>
        <dbReference type="Proteomes" id="UP001445335"/>
    </source>
</evidence>
<feature type="coiled-coil region" evidence="1">
    <location>
        <begin position="282"/>
        <end position="334"/>
    </location>
</feature>
<name>A0AAW1R365_9CHLO</name>
<gene>
    <name evidence="3" type="ORF">WJX81_005637</name>
</gene>
<feature type="region of interest" description="Disordered" evidence="2">
    <location>
        <begin position="600"/>
        <end position="620"/>
    </location>
</feature>
<organism evidence="3 4">
    <name type="scientific">Elliptochloris bilobata</name>
    <dbReference type="NCBI Taxonomy" id="381761"/>
    <lineage>
        <taxon>Eukaryota</taxon>
        <taxon>Viridiplantae</taxon>
        <taxon>Chlorophyta</taxon>
        <taxon>core chlorophytes</taxon>
        <taxon>Trebouxiophyceae</taxon>
        <taxon>Trebouxiophyceae incertae sedis</taxon>
        <taxon>Elliptochloris clade</taxon>
        <taxon>Elliptochloris</taxon>
    </lineage>
</organism>
<evidence type="ECO:0000313" key="3">
    <source>
        <dbReference type="EMBL" id="KAK9828054.1"/>
    </source>
</evidence>
<protein>
    <recommendedName>
        <fullName evidence="5">Monopolin complex subunit Csm1/Pcs1 C-terminal domain-containing protein</fullName>
    </recommendedName>
</protein>
<reference evidence="3 4" key="1">
    <citation type="journal article" date="2024" name="Nat. Commun.">
        <title>Phylogenomics reveals the evolutionary origins of lichenization in chlorophyte algae.</title>
        <authorList>
            <person name="Puginier C."/>
            <person name="Libourel C."/>
            <person name="Otte J."/>
            <person name="Skaloud P."/>
            <person name="Haon M."/>
            <person name="Grisel S."/>
            <person name="Petersen M."/>
            <person name="Berrin J.G."/>
            <person name="Delaux P.M."/>
            <person name="Dal Grande F."/>
            <person name="Keller J."/>
        </authorList>
    </citation>
    <scope>NUCLEOTIDE SEQUENCE [LARGE SCALE GENOMIC DNA]</scope>
    <source>
        <strain evidence="3 4">SAG 245.80</strain>
    </source>
</reference>
<feature type="coiled-coil region" evidence="1">
    <location>
        <begin position="216"/>
        <end position="258"/>
    </location>
</feature>
<keyword evidence="4" id="KW-1185">Reference proteome</keyword>
<evidence type="ECO:0000256" key="1">
    <source>
        <dbReference type="SAM" id="Coils"/>
    </source>
</evidence>
<feature type="region of interest" description="Disordered" evidence="2">
    <location>
        <begin position="456"/>
        <end position="483"/>
    </location>
</feature>
<accession>A0AAW1R365</accession>
<comment type="caution">
    <text evidence="3">The sequence shown here is derived from an EMBL/GenBank/DDBJ whole genome shotgun (WGS) entry which is preliminary data.</text>
</comment>
<feature type="compositionally biased region" description="Low complexity" evidence="2">
    <location>
        <begin position="86"/>
        <end position="97"/>
    </location>
</feature>
<feature type="region of interest" description="Disordered" evidence="2">
    <location>
        <begin position="1"/>
        <end position="116"/>
    </location>
</feature>
<feature type="compositionally biased region" description="Basic and acidic residues" evidence="2">
    <location>
        <begin position="1"/>
        <end position="16"/>
    </location>
</feature>
<feature type="region of interest" description="Disordered" evidence="2">
    <location>
        <begin position="168"/>
        <end position="206"/>
    </location>
</feature>
<dbReference type="EMBL" id="JALJOU010000053">
    <property type="protein sequence ID" value="KAK9828054.1"/>
    <property type="molecule type" value="Genomic_DNA"/>
</dbReference>